<dbReference type="Proteomes" id="UP000233551">
    <property type="component" value="Unassembled WGS sequence"/>
</dbReference>
<evidence type="ECO:0000313" key="2">
    <source>
        <dbReference type="Proteomes" id="UP000233551"/>
    </source>
</evidence>
<keyword evidence="2" id="KW-1185">Reference proteome</keyword>
<comment type="caution">
    <text evidence="1">The sequence shown here is derived from an EMBL/GenBank/DDBJ whole genome shotgun (WGS) entry which is preliminary data.</text>
</comment>
<dbReference type="EMBL" id="PGOL01000083">
    <property type="protein sequence ID" value="PKI77666.1"/>
    <property type="molecule type" value="Genomic_DNA"/>
</dbReference>
<name>A0A2I0LBV0_PUNGR</name>
<reference evidence="1 2" key="1">
    <citation type="submission" date="2017-11" db="EMBL/GenBank/DDBJ databases">
        <title>De-novo sequencing of pomegranate (Punica granatum L.) genome.</title>
        <authorList>
            <person name="Akparov Z."/>
            <person name="Amiraslanov A."/>
            <person name="Hajiyeva S."/>
            <person name="Abbasov M."/>
            <person name="Kaur K."/>
            <person name="Hamwieh A."/>
            <person name="Solovyev V."/>
            <person name="Salamov A."/>
            <person name="Braich B."/>
            <person name="Kosarev P."/>
            <person name="Mahmoud A."/>
            <person name="Hajiyev E."/>
            <person name="Babayeva S."/>
            <person name="Izzatullayeva V."/>
            <person name="Mammadov A."/>
            <person name="Mammadov A."/>
            <person name="Sharifova S."/>
            <person name="Ojaghi J."/>
            <person name="Eynullazada K."/>
            <person name="Bayramov B."/>
            <person name="Abdulazimova A."/>
            <person name="Shahmuradov I."/>
        </authorList>
    </citation>
    <scope>NUCLEOTIDE SEQUENCE [LARGE SCALE GENOMIC DNA]</scope>
    <source>
        <strain evidence="2">cv. AG2017</strain>
        <tissue evidence="1">Leaf</tissue>
    </source>
</reference>
<proteinExistence type="predicted"/>
<accession>A0A2I0LBV0</accession>
<protein>
    <submittedName>
        <fullName evidence="1">Uncharacterized protein</fullName>
    </submittedName>
</protein>
<dbReference type="AlphaFoldDB" id="A0A2I0LBV0"/>
<organism evidence="1 2">
    <name type="scientific">Punica granatum</name>
    <name type="common">Pomegranate</name>
    <dbReference type="NCBI Taxonomy" id="22663"/>
    <lineage>
        <taxon>Eukaryota</taxon>
        <taxon>Viridiplantae</taxon>
        <taxon>Streptophyta</taxon>
        <taxon>Embryophyta</taxon>
        <taxon>Tracheophyta</taxon>
        <taxon>Spermatophyta</taxon>
        <taxon>Magnoliopsida</taxon>
        <taxon>eudicotyledons</taxon>
        <taxon>Gunneridae</taxon>
        <taxon>Pentapetalae</taxon>
        <taxon>rosids</taxon>
        <taxon>malvids</taxon>
        <taxon>Myrtales</taxon>
        <taxon>Lythraceae</taxon>
        <taxon>Punica</taxon>
    </lineage>
</organism>
<sequence length="70" mass="7820">MVPPTLATVAPIDVAGNLAKGGDGQDGSHHCEAGNYSPNRDFQHLKLNLYKYMLSFLSRLYLSKYTVDRY</sequence>
<gene>
    <name evidence="1" type="ORF">CRG98_001949</name>
</gene>
<evidence type="ECO:0000313" key="1">
    <source>
        <dbReference type="EMBL" id="PKI77666.1"/>
    </source>
</evidence>